<dbReference type="GO" id="GO:0016491">
    <property type="term" value="F:oxidoreductase activity"/>
    <property type="evidence" value="ECO:0007669"/>
    <property type="project" value="UniProtKB-KW"/>
</dbReference>
<accession>A0A564Y3I2</accession>
<evidence type="ECO:0008006" key="4">
    <source>
        <dbReference type="Google" id="ProtNLM"/>
    </source>
</evidence>
<dbReference type="InterPro" id="IPR002347">
    <property type="entry name" value="SDR_fam"/>
</dbReference>
<dbReference type="InterPro" id="IPR036291">
    <property type="entry name" value="NAD(P)-bd_dom_sf"/>
</dbReference>
<dbReference type="Gene3D" id="3.40.50.720">
    <property type="entry name" value="NAD(P)-binding Rossmann-like Domain"/>
    <property type="match status" value="1"/>
</dbReference>
<reference evidence="2 3" key="1">
    <citation type="submission" date="2019-07" db="EMBL/GenBank/DDBJ databases">
        <authorList>
            <person name="Jastrzebski P J."/>
            <person name="Paukszto L."/>
            <person name="Jastrzebski P J."/>
        </authorList>
    </citation>
    <scope>NUCLEOTIDE SEQUENCE [LARGE SCALE GENOMIC DNA]</scope>
    <source>
        <strain evidence="2 3">WMS-il1</strain>
    </source>
</reference>
<protein>
    <recommendedName>
        <fullName evidence="4">Retinol dehydrogenase 12</fullName>
    </recommendedName>
</protein>
<name>A0A564Y3I2_HYMDI</name>
<organism evidence="2 3">
    <name type="scientific">Hymenolepis diminuta</name>
    <name type="common">Rat tapeworm</name>
    <dbReference type="NCBI Taxonomy" id="6216"/>
    <lineage>
        <taxon>Eukaryota</taxon>
        <taxon>Metazoa</taxon>
        <taxon>Spiralia</taxon>
        <taxon>Lophotrochozoa</taxon>
        <taxon>Platyhelminthes</taxon>
        <taxon>Cestoda</taxon>
        <taxon>Eucestoda</taxon>
        <taxon>Cyclophyllidea</taxon>
        <taxon>Hymenolepididae</taxon>
        <taxon>Hymenolepis</taxon>
    </lineage>
</organism>
<dbReference type="Pfam" id="PF00106">
    <property type="entry name" value="adh_short"/>
    <property type="match status" value="2"/>
</dbReference>
<dbReference type="AlphaFoldDB" id="A0A564Y3I2"/>
<proteinExistence type="predicted"/>
<evidence type="ECO:0000313" key="3">
    <source>
        <dbReference type="Proteomes" id="UP000321570"/>
    </source>
</evidence>
<dbReference type="Proteomes" id="UP000321570">
    <property type="component" value="Unassembled WGS sequence"/>
</dbReference>
<dbReference type="SUPFAM" id="SSF51735">
    <property type="entry name" value="NAD(P)-binding Rossmann-fold domains"/>
    <property type="match status" value="1"/>
</dbReference>
<evidence type="ECO:0000256" key="1">
    <source>
        <dbReference type="ARBA" id="ARBA00023002"/>
    </source>
</evidence>
<gene>
    <name evidence="2" type="ORF">WMSIL1_LOCUS2610</name>
</gene>
<sequence>MWKEIVAFAGAGAALYAAQQSELINEKAAKILAGIGGTTFVFYLANRLYFSGGKCYETERLDGKYVIITGANTGIGKETAAELARRGATVIMACRNTEKAEAAKAEIIADYGIGRPTAFTKNILNSKIKKIITPVKSQQLIIEKLDLSSFKSIREFVQRVRDRGQKIDILINNAGVMFCPYMQTADGFEMQVGTNHLGHFLLTELLLPEMNRSSKRTRVIILSSEAHLQTKASLLPLNVDEANYSRVQCYCRSKLANAMYANYLSRKLAAEGI</sequence>
<dbReference type="EMBL" id="CABIJS010000075">
    <property type="protein sequence ID" value="VUZ41852.1"/>
    <property type="molecule type" value="Genomic_DNA"/>
</dbReference>
<evidence type="ECO:0000313" key="2">
    <source>
        <dbReference type="EMBL" id="VUZ41852.1"/>
    </source>
</evidence>
<keyword evidence="3" id="KW-1185">Reference proteome</keyword>
<keyword evidence="1" id="KW-0560">Oxidoreductase</keyword>
<feature type="non-terminal residue" evidence="2">
    <location>
        <position position="273"/>
    </location>
</feature>
<dbReference type="PANTHER" id="PTHR43157">
    <property type="entry name" value="PHOSPHATIDYLINOSITOL-GLYCAN BIOSYNTHESIS CLASS F PROTEIN-RELATED"/>
    <property type="match status" value="1"/>
</dbReference>
<dbReference type="PANTHER" id="PTHR43157:SF31">
    <property type="entry name" value="PHOSPHATIDYLINOSITOL-GLYCAN BIOSYNTHESIS CLASS F PROTEIN"/>
    <property type="match status" value="1"/>
</dbReference>